<evidence type="ECO:0000256" key="1">
    <source>
        <dbReference type="SAM" id="MobiDB-lite"/>
    </source>
</evidence>
<gene>
    <name evidence="2" type="ORF">GCM10010841_22860</name>
</gene>
<keyword evidence="3" id="KW-1185">Reference proteome</keyword>
<accession>A0ABQ2GVA2</accession>
<reference evidence="3" key="1">
    <citation type="journal article" date="2019" name="Int. J. Syst. Evol. Microbiol.">
        <title>The Global Catalogue of Microorganisms (GCM) 10K type strain sequencing project: providing services to taxonomists for standard genome sequencing and annotation.</title>
        <authorList>
            <consortium name="The Broad Institute Genomics Platform"/>
            <consortium name="The Broad Institute Genome Sequencing Center for Infectious Disease"/>
            <person name="Wu L."/>
            <person name="Ma J."/>
        </authorList>
    </citation>
    <scope>NUCLEOTIDE SEQUENCE [LARGE SCALE GENOMIC DNA]</scope>
    <source>
        <strain evidence="3">JCM 15443</strain>
    </source>
</reference>
<sequence>MNPSDRTASEVLGPLYLADVRERMCGLKSLGEGALTQLRDDDWHTVLSDDGNSAAVLIQHLHGNMHARWGALRSGYRPGTEGEPETRDRDAEFTDTQHTPAELWRRWHDGWAVYLGALDALTPEDLAAPLTIRGETHTVLQAAQRQVMHYSGHVYQLVLLVKTLRGGQWQTLSIARGGSAGFNAAMQARRG</sequence>
<dbReference type="InterPro" id="IPR034660">
    <property type="entry name" value="DinB/YfiT-like"/>
</dbReference>
<evidence type="ECO:0000313" key="3">
    <source>
        <dbReference type="Proteomes" id="UP000661918"/>
    </source>
</evidence>
<dbReference type="SUPFAM" id="SSF109854">
    <property type="entry name" value="DinB/YfiT-like putative metalloenzymes"/>
    <property type="match status" value="1"/>
</dbReference>
<dbReference type="Proteomes" id="UP000661918">
    <property type="component" value="Unassembled WGS sequence"/>
</dbReference>
<name>A0ABQ2GVA2_9DEIO</name>
<dbReference type="Pfam" id="PF07609">
    <property type="entry name" value="DUF1572"/>
    <property type="match status" value="1"/>
</dbReference>
<comment type="caution">
    <text evidence="2">The sequence shown here is derived from an EMBL/GenBank/DDBJ whole genome shotgun (WGS) entry which is preliminary data.</text>
</comment>
<evidence type="ECO:0000313" key="2">
    <source>
        <dbReference type="EMBL" id="GGM13650.1"/>
    </source>
</evidence>
<feature type="region of interest" description="Disordered" evidence="1">
    <location>
        <begin position="74"/>
        <end position="93"/>
    </location>
</feature>
<dbReference type="InterPro" id="IPR011466">
    <property type="entry name" value="DUF1572"/>
</dbReference>
<organism evidence="2 3">
    <name type="scientific">Deinococcus aerophilus</name>
    <dbReference type="NCBI Taxonomy" id="522488"/>
    <lineage>
        <taxon>Bacteria</taxon>
        <taxon>Thermotogati</taxon>
        <taxon>Deinococcota</taxon>
        <taxon>Deinococci</taxon>
        <taxon>Deinococcales</taxon>
        <taxon>Deinococcaceae</taxon>
        <taxon>Deinococcus</taxon>
    </lineage>
</organism>
<dbReference type="RefSeq" id="WP_188904489.1">
    <property type="nucleotide sequence ID" value="NZ_BMOM01000018.1"/>
</dbReference>
<dbReference type="EMBL" id="BMOM01000018">
    <property type="protein sequence ID" value="GGM13650.1"/>
    <property type="molecule type" value="Genomic_DNA"/>
</dbReference>
<protein>
    <recommendedName>
        <fullName evidence="4">DUF1572 domain-containing protein</fullName>
    </recommendedName>
</protein>
<evidence type="ECO:0008006" key="4">
    <source>
        <dbReference type="Google" id="ProtNLM"/>
    </source>
</evidence>
<proteinExistence type="predicted"/>
<dbReference type="Gene3D" id="1.20.120.450">
    <property type="entry name" value="dinb family like domain"/>
    <property type="match status" value="1"/>
</dbReference>